<sequence>MVTSLNYPIKELAKLFDFLDSDTPATQQWVHDYLVKQGLPVNTGIQLGYNVQVDTYNTVIHYFQDPAVVRIVANKMRNAWRVRKHRKQKGLVTLSISLDKDVSDQLSRMCKGEKKSEVITMLINDNYRLFLENKKEMQRQKEADKRARMLQCKNEKLKKLILNPSAEASKHDCQSNLENQLKDGISKLYDIIYSANEQNTVIDHQLLLLATKIYYEVFSK</sequence>
<reference evidence="1 2" key="1">
    <citation type="submission" date="2016-10" db="EMBL/GenBank/DDBJ databases">
        <authorList>
            <person name="de Groot N.N."/>
        </authorList>
    </citation>
    <scope>NUCLEOTIDE SEQUENCE [LARGE SCALE GENOMIC DNA]</scope>
    <source>
        <strain evidence="1 2">CGMCC 1.3430</strain>
    </source>
</reference>
<dbReference type="EMBL" id="FNRM01000001">
    <property type="protein sequence ID" value="SEA10959.1"/>
    <property type="molecule type" value="Genomic_DNA"/>
</dbReference>
<accession>A0A1H3YH42</accession>
<gene>
    <name evidence="1" type="ORF">SAMN04488051_101691</name>
</gene>
<organism evidence="1 2">
    <name type="scientific">Alkalimonas amylolytica</name>
    <dbReference type="NCBI Taxonomy" id="152573"/>
    <lineage>
        <taxon>Bacteria</taxon>
        <taxon>Pseudomonadati</taxon>
        <taxon>Pseudomonadota</taxon>
        <taxon>Gammaproteobacteria</taxon>
        <taxon>Alkalimonas</taxon>
    </lineage>
</organism>
<proteinExistence type="predicted"/>
<keyword evidence="2" id="KW-1185">Reference proteome</keyword>
<dbReference type="AlphaFoldDB" id="A0A1H3YH42"/>
<evidence type="ECO:0000313" key="1">
    <source>
        <dbReference type="EMBL" id="SEA10959.1"/>
    </source>
</evidence>
<name>A0A1H3YH42_ALKAM</name>
<protein>
    <submittedName>
        <fullName evidence="1">Uncharacterized protein</fullName>
    </submittedName>
</protein>
<dbReference type="Proteomes" id="UP000198773">
    <property type="component" value="Unassembled WGS sequence"/>
</dbReference>
<evidence type="ECO:0000313" key="2">
    <source>
        <dbReference type="Proteomes" id="UP000198773"/>
    </source>
</evidence>